<keyword evidence="1" id="KW-0732">Signal</keyword>
<feature type="chain" id="PRO_5030548044" description="Secreted protein" evidence="1">
    <location>
        <begin position="34"/>
        <end position="132"/>
    </location>
</feature>
<comment type="caution">
    <text evidence="2">The sequence shown here is derived from an EMBL/GenBank/DDBJ whole genome shotgun (WGS) entry which is preliminary data.</text>
</comment>
<protein>
    <recommendedName>
        <fullName evidence="4">Secreted protein</fullName>
    </recommendedName>
</protein>
<evidence type="ECO:0000313" key="2">
    <source>
        <dbReference type="EMBL" id="NOJ39885.1"/>
    </source>
</evidence>
<keyword evidence="3" id="KW-1185">Reference proteome</keyword>
<evidence type="ECO:0000256" key="1">
    <source>
        <dbReference type="SAM" id="SignalP"/>
    </source>
</evidence>
<dbReference type="EMBL" id="JAAVLX010000003">
    <property type="protein sequence ID" value="NOJ39885.1"/>
    <property type="molecule type" value="Genomic_DNA"/>
</dbReference>
<evidence type="ECO:0000313" key="3">
    <source>
        <dbReference type="Proteomes" id="UP000544122"/>
    </source>
</evidence>
<gene>
    <name evidence="2" type="ORF">HCN58_09760</name>
</gene>
<evidence type="ECO:0008006" key="4">
    <source>
        <dbReference type="Google" id="ProtNLM"/>
    </source>
</evidence>
<organism evidence="2 3">
    <name type="scientific">Bradyrhizobium australiense</name>
    <dbReference type="NCBI Taxonomy" id="2721161"/>
    <lineage>
        <taxon>Bacteria</taxon>
        <taxon>Pseudomonadati</taxon>
        <taxon>Pseudomonadota</taxon>
        <taxon>Alphaproteobacteria</taxon>
        <taxon>Hyphomicrobiales</taxon>
        <taxon>Nitrobacteraceae</taxon>
        <taxon>Bradyrhizobium</taxon>
    </lineage>
</organism>
<dbReference type="AlphaFoldDB" id="A0A7Y4LVP7"/>
<feature type="signal peptide" evidence="1">
    <location>
        <begin position="1"/>
        <end position="33"/>
    </location>
</feature>
<sequence>MNALRSKPGLAGFRSRWLALFCIVLTLSFGTSAAVSASESAHHEVEVAQAASPVATIICLGDDRSCGLPDHDEDQVIPHLHTVDIGSVGLPAVDAPVATLQLRAESVPLPAFLPVDGLKQPTPERPPRTTCI</sequence>
<dbReference type="RefSeq" id="WP_171579138.1">
    <property type="nucleotide sequence ID" value="NZ_JAAVLX010000003.1"/>
</dbReference>
<proteinExistence type="predicted"/>
<accession>A0A7Y4LVP7</accession>
<dbReference type="Proteomes" id="UP000544122">
    <property type="component" value="Unassembled WGS sequence"/>
</dbReference>
<reference evidence="2 3" key="1">
    <citation type="submission" date="2020-03" db="EMBL/GenBank/DDBJ databases">
        <title>Bradyrhizobium diversity isolated from nodules of Indigofera sp.</title>
        <authorList>
            <person name="Klepa M."/>
            <person name="Helene L."/>
            <person name="Hungria M."/>
        </authorList>
    </citation>
    <scope>NUCLEOTIDE SEQUENCE [LARGE SCALE GENOMIC DNA]</scope>
    <source>
        <strain evidence="2 3">WSM 1791</strain>
    </source>
</reference>
<name>A0A7Y4LVP7_9BRAD</name>